<reference evidence="1 2" key="1">
    <citation type="submission" date="2024-11" db="EMBL/GenBank/DDBJ databases">
        <title>A near-complete genome assembly of Cinchona calisaya.</title>
        <authorList>
            <person name="Lian D.C."/>
            <person name="Zhao X.W."/>
            <person name="Wei L."/>
        </authorList>
    </citation>
    <scope>NUCLEOTIDE SEQUENCE [LARGE SCALE GENOMIC DNA]</scope>
    <source>
        <tissue evidence="1">Nenye</tissue>
    </source>
</reference>
<evidence type="ECO:0000313" key="1">
    <source>
        <dbReference type="EMBL" id="KAL3500200.1"/>
    </source>
</evidence>
<keyword evidence="2" id="KW-1185">Reference proteome</keyword>
<protein>
    <submittedName>
        <fullName evidence="1">Uncharacterized protein</fullName>
    </submittedName>
</protein>
<organism evidence="1 2">
    <name type="scientific">Cinchona calisaya</name>
    <dbReference type="NCBI Taxonomy" id="153742"/>
    <lineage>
        <taxon>Eukaryota</taxon>
        <taxon>Viridiplantae</taxon>
        <taxon>Streptophyta</taxon>
        <taxon>Embryophyta</taxon>
        <taxon>Tracheophyta</taxon>
        <taxon>Spermatophyta</taxon>
        <taxon>Magnoliopsida</taxon>
        <taxon>eudicotyledons</taxon>
        <taxon>Gunneridae</taxon>
        <taxon>Pentapetalae</taxon>
        <taxon>asterids</taxon>
        <taxon>lamiids</taxon>
        <taxon>Gentianales</taxon>
        <taxon>Rubiaceae</taxon>
        <taxon>Cinchonoideae</taxon>
        <taxon>Cinchoneae</taxon>
        <taxon>Cinchona</taxon>
    </lineage>
</organism>
<evidence type="ECO:0000313" key="2">
    <source>
        <dbReference type="Proteomes" id="UP001630127"/>
    </source>
</evidence>
<gene>
    <name evidence="1" type="ORF">ACH5RR_039293</name>
</gene>
<sequence length="114" mass="12883">MPYYPTSSLDRVSLPVRKYLASRPAHSEEKPNPILLVQSLVRSIRITTRPPLPQLPLNKPLFDEKEIYYGLEPTDRSEVSRDPASKALITDTTLMTIQGSRAKGQSVMEESRES</sequence>
<name>A0ABD2Y328_9GENT</name>
<dbReference type="Proteomes" id="UP001630127">
    <property type="component" value="Unassembled WGS sequence"/>
</dbReference>
<comment type="caution">
    <text evidence="1">The sequence shown here is derived from an EMBL/GenBank/DDBJ whole genome shotgun (WGS) entry which is preliminary data.</text>
</comment>
<accession>A0ABD2Y328</accession>
<proteinExistence type="predicted"/>
<dbReference type="EMBL" id="JBJUIK010000016">
    <property type="protein sequence ID" value="KAL3500200.1"/>
    <property type="molecule type" value="Genomic_DNA"/>
</dbReference>
<dbReference type="AlphaFoldDB" id="A0ABD2Y328"/>